<name>A0AAD8R6K1_LOLMU</name>
<dbReference type="EMBL" id="JAUUTY010000006">
    <property type="protein sequence ID" value="KAK1614682.1"/>
    <property type="molecule type" value="Genomic_DNA"/>
</dbReference>
<dbReference type="AlphaFoldDB" id="A0AAD8R6K1"/>
<sequence>MQPEEEDDDVAAPAPLACGLPCMASPAPLVAVGAGGGQKEPDWAPAKGDAGQAVPMSFAGQDAERRPIGPLEKRGDGVVGAVQLQLLTKQGVSKERAGGEGDADETLQELSKAEVGPVRKRWFGKMRWRLSPLRNQIPRRDASGSKWRKDEIVEGQGSEEGQIVAGNVDYFAVSVSLPERPPVQAQDQAPSAQRELSFSDEVVRLESSPCQSFTGPNSDMQLVPREKEHMSAEELELGFEGQRESDKLEQERQELARVKSFCASILKTLAPPLLHEVERATKLRAEAEPFTPKRVTRRTVATSATTQSKKASLAENALLKALGICPENLSVTEEDLERFRGLFDSPIHDSHLALRPLKKAEWQPLLDQVVRCVPAWQRGLIKKEGRLVLINSVVSARVVHQLVVTEAPKWLLEEIDRWMRAFFWVGKERVNGGQCLLAWENVCKPKEAGGLGIKCLRLQGLALRTRWYWLRRTDPSRPWQGLPDLCDKEAEEVFRSLSSFSIGDGRNTLFWRDRWINGFTVGELAPEVHAKVPTRRKNTRTVAEAMANNQWLNDISEELTLEGGAQCIRLWEAVDTVHTDDTRPDLIRWKGSATGEYSSKSTYEMLCRGNMSWCMSAPVWDSFAPAKCKIFAWLALKYRIWTSDRRVRHGLQDHPDPCYTCLQAEDTVDHILTQCPYARQIWFDVLRSAGLNIQEPGLESNLERWWTEARKRVRKLDRKRFDSMIIITAWTLWKQRNARAFGNAREQKDPTQMLAAIKEEFHLWELARRGGSSQIVRE</sequence>
<evidence type="ECO:0000313" key="3">
    <source>
        <dbReference type="EMBL" id="KAK1614682.1"/>
    </source>
</evidence>
<protein>
    <recommendedName>
        <fullName evidence="2">Reverse transcriptase zinc-binding domain-containing protein</fullName>
    </recommendedName>
</protein>
<evidence type="ECO:0000259" key="2">
    <source>
        <dbReference type="Pfam" id="PF13966"/>
    </source>
</evidence>
<accession>A0AAD8R6K1</accession>
<dbReference type="PANTHER" id="PTHR33116:SF78">
    <property type="entry name" value="OS12G0587133 PROTEIN"/>
    <property type="match status" value="1"/>
</dbReference>
<proteinExistence type="predicted"/>
<dbReference type="PANTHER" id="PTHR33116">
    <property type="entry name" value="REVERSE TRANSCRIPTASE ZINC-BINDING DOMAIN-CONTAINING PROTEIN-RELATED-RELATED"/>
    <property type="match status" value="1"/>
</dbReference>
<evidence type="ECO:0000313" key="4">
    <source>
        <dbReference type="Proteomes" id="UP001231189"/>
    </source>
</evidence>
<feature type="region of interest" description="Disordered" evidence="1">
    <location>
        <begin position="33"/>
        <end position="53"/>
    </location>
</feature>
<dbReference type="Pfam" id="PF13966">
    <property type="entry name" value="zf-RVT"/>
    <property type="match status" value="1"/>
</dbReference>
<dbReference type="Proteomes" id="UP001231189">
    <property type="component" value="Unassembled WGS sequence"/>
</dbReference>
<organism evidence="3 4">
    <name type="scientific">Lolium multiflorum</name>
    <name type="common">Italian ryegrass</name>
    <name type="synonym">Lolium perenne subsp. multiflorum</name>
    <dbReference type="NCBI Taxonomy" id="4521"/>
    <lineage>
        <taxon>Eukaryota</taxon>
        <taxon>Viridiplantae</taxon>
        <taxon>Streptophyta</taxon>
        <taxon>Embryophyta</taxon>
        <taxon>Tracheophyta</taxon>
        <taxon>Spermatophyta</taxon>
        <taxon>Magnoliopsida</taxon>
        <taxon>Liliopsida</taxon>
        <taxon>Poales</taxon>
        <taxon>Poaceae</taxon>
        <taxon>BOP clade</taxon>
        <taxon>Pooideae</taxon>
        <taxon>Poodae</taxon>
        <taxon>Poeae</taxon>
        <taxon>Poeae Chloroplast Group 2 (Poeae type)</taxon>
        <taxon>Loliodinae</taxon>
        <taxon>Loliinae</taxon>
        <taxon>Lolium</taxon>
    </lineage>
</organism>
<keyword evidence="4" id="KW-1185">Reference proteome</keyword>
<feature type="domain" description="Reverse transcriptase zinc-binding" evidence="2">
    <location>
        <begin position="597"/>
        <end position="682"/>
    </location>
</feature>
<evidence type="ECO:0000256" key="1">
    <source>
        <dbReference type="SAM" id="MobiDB-lite"/>
    </source>
</evidence>
<dbReference type="InterPro" id="IPR026960">
    <property type="entry name" value="RVT-Znf"/>
</dbReference>
<reference evidence="3" key="1">
    <citation type="submission" date="2023-07" db="EMBL/GenBank/DDBJ databases">
        <title>A chromosome-level genome assembly of Lolium multiflorum.</title>
        <authorList>
            <person name="Chen Y."/>
            <person name="Copetti D."/>
            <person name="Kolliker R."/>
            <person name="Studer B."/>
        </authorList>
    </citation>
    <scope>NUCLEOTIDE SEQUENCE</scope>
    <source>
        <strain evidence="3">02402/16</strain>
        <tissue evidence="3">Leaf</tissue>
    </source>
</reference>
<comment type="caution">
    <text evidence="3">The sequence shown here is derived from an EMBL/GenBank/DDBJ whole genome shotgun (WGS) entry which is preliminary data.</text>
</comment>
<gene>
    <name evidence="3" type="ORF">QYE76_020199</name>
</gene>